<feature type="region of interest" description="Disordered" evidence="1">
    <location>
        <begin position="1"/>
        <end position="27"/>
    </location>
</feature>
<dbReference type="Proteomes" id="UP000600946">
    <property type="component" value="Unassembled WGS sequence"/>
</dbReference>
<dbReference type="EMBL" id="BMUU01000002">
    <property type="protein sequence ID" value="GGY24216.1"/>
    <property type="molecule type" value="Genomic_DNA"/>
</dbReference>
<reference evidence="3" key="1">
    <citation type="journal article" date="2019" name="Int. J. Syst. Evol. Microbiol.">
        <title>The Global Catalogue of Microorganisms (GCM) 10K type strain sequencing project: providing services to taxonomists for standard genome sequencing and annotation.</title>
        <authorList>
            <consortium name="The Broad Institute Genomics Platform"/>
            <consortium name="The Broad Institute Genome Sequencing Center for Infectious Disease"/>
            <person name="Wu L."/>
            <person name="Ma J."/>
        </authorList>
    </citation>
    <scope>NUCLEOTIDE SEQUENCE [LARGE SCALE GENOMIC DNA]</scope>
    <source>
        <strain evidence="3">JCM 4594</strain>
    </source>
</reference>
<gene>
    <name evidence="2" type="ORF">GCM10010326_17350</name>
</gene>
<accession>A0ABQ2ZVX7</accession>
<evidence type="ECO:0000313" key="3">
    <source>
        <dbReference type="Proteomes" id="UP000600946"/>
    </source>
</evidence>
<comment type="caution">
    <text evidence="2">The sequence shown here is derived from an EMBL/GenBank/DDBJ whole genome shotgun (WGS) entry which is preliminary data.</text>
</comment>
<evidence type="ECO:0000256" key="1">
    <source>
        <dbReference type="SAM" id="MobiDB-lite"/>
    </source>
</evidence>
<evidence type="ECO:0000313" key="2">
    <source>
        <dbReference type="EMBL" id="GGY24216.1"/>
    </source>
</evidence>
<proteinExistence type="predicted"/>
<keyword evidence="3" id="KW-1185">Reference proteome</keyword>
<name>A0ABQ2ZVX7_9ACTN</name>
<protein>
    <submittedName>
        <fullName evidence="2">Uncharacterized protein</fullName>
    </submittedName>
</protein>
<organism evidence="2 3">
    <name type="scientific">Streptomyces xanthochromogenes</name>
    <dbReference type="NCBI Taxonomy" id="67384"/>
    <lineage>
        <taxon>Bacteria</taxon>
        <taxon>Bacillati</taxon>
        <taxon>Actinomycetota</taxon>
        <taxon>Actinomycetes</taxon>
        <taxon>Kitasatosporales</taxon>
        <taxon>Streptomycetaceae</taxon>
        <taxon>Streptomyces</taxon>
    </lineage>
</organism>
<sequence>MRVTSCAVLSSGRGYSGAGGADGAADADSAGGADGTLYWGAWRGEGELLGSGSVMNRYWRARVAAALRGGDG</sequence>